<dbReference type="InterPro" id="IPR004013">
    <property type="entry name" value="PHP_dom"/>
</dbReference>
<dbReference type="SUPFAM" id="SSF89550">
    <property type="entry name" value="PHP domain-like"/>
    <property type="match status" value="1"/>
</dbReference>
<keyword evidence="15" id="KW-0234">DNA repair</keyword>
<comment type="subcellular location">
    <subcellularLocation>
        <location evidence="2">Cytoplasm</location>
    </subcellularLocation>
</comment>
<dbReference type="GO" id="GO:0008270">
    <property type="term" value="F:zinc ion binding"/>
    <property type="evidence" value="ECO:0007669"/>
    <property type="project" value="TreeGrafter"/>
</dbReference>
<evidence type="ECO:0000256" key="3">
    <source>
        <dbReference type="ARBA" id="ARBA00012417"/>
    </source>
</evidence>
<dbReference type="InterPro" id="IPR016195">
    <property type="entry name" value="Pol/histidinol_Pase-like"/>
</dbReference>
<comment type="catalytic activity">
    <reaction evidence="18">
        <text>2'-deoxyribonucleotide-(2'-deoxyribose 5'-phosphate)-2'-deoxyribonucleotide-DNA = a 3'-end 2'-deoxyribonucleotide-(2,3-dehydro-2,3-deoxyribose 5'-phosphate)-DNA + a 5'-end 5'-phospho-2'-deoxyribonucleoside-DNA + H(+)</text>
        <dbReference type="Rhea" id="RHEA:66592"/>
        <dbReference type="Rhea" id="RHEA-COMP:13180"/>
        <dbReference type="Rhea" id="RHEA-COMP:16897"/>
        <dbReference type="Rhea" id="RHEA-COMP:17067"/>
        <dbReference type="ChEBI" id="CHEBI:15378"/>
        <dbReference type="ChEBI" id="CHEBI:136412"/>
        <dbReference type="ChEBI" id="CHEBI:157695"/>
        <dbReference type="ChEBI" id="CHEBI:167181"/>
        <dbReference type="EC" id="4.2.99.18"/>
    </reaction>
</comment>
<gene>
    <name evidence="25" type="primary">polX</name>
    <name evidence="25" type="ORF">ABNN70_13680</name>
</gene>
<dbReference type="InterPro" id="IPR027421">
    <property type="entry name" value="DNA_pol_lamdba_lyase_dom_sf"/>
</dbReference>
<dbReference type="Pfam" id="PF14716">
    <property type="entry name" value="HHH_8"/>
    <property type="match status" value="1"/>
</dbReference>
<dbReference type="InterPro" id="IPR002008">
    <property type="entry name" value="DNA_pol_X_beta-like"/>
</dbReference>
<keyword evidence="8" id="KW-0808">Transferase</keyword>
<dbReference type="InterPro" id="IPR029398">
    <property type="entry name" value="PolB_thumb"/>
</dbReference>
<dbReference type="EC" id="4.2.99.18" evidence="4"/>
<organism evidence="25">
    <name type="scientific">Sporolactobacillus sp. Y61</name>
    <dbReference type="NCBI Taxonomy" id="3160863"/>
    <lineage>
        <taxon>Bacteria</taxon>
        <taxon>Bacillati</taxon>
        <taxon>Bacillota</taxon>
        <taxon>Bacilli</taxon>
        <taxon>Bacillales</taxon>
        <taxon>Sporolactobacillaceae</taxon>
        <taxon>Sporolactobacillus</taxon>
    </lineage>
</organism>
<dbReference type="GO" id="GO:0006281">
    <property type="term" value="P:DNA repair"/>
    <property type="evidence" value="ECO:0007669"/>
    <property type="project" value="UniProtKB-KW"/>
</dbReference>
<evidence type="ECO:0000313" key="25">
    <source>
        <dbReference type="EMBL" id="XCJ16680.1"/>
    </source>
</evidence>
<dbReference type="InterPro" id="IPR050243">
    <property type="entry name" value="PHP_phosphatase"/>
</dbReference>
<evidence type="ECO:0000256" key="13">
    <source>
        <dbReference type="ARBA" id="ARBA00022932"/>
    </source>
</evidence>
<evidence type="ECO:0000259" key="22">
    <source>
        <dbReference type="SMART" id="SM00278"/>
    </source>
</evidence>
<feature type="domain" description="Helix-hairpin-helix DNA-binding motif class 1" evidence="22">
    <location>
        <begin position="48"/>
        <end position="67"/>
    </location>
</feature>
<evidence type="ECO:0000256" key="4">
    <source>
        <dbReference type="ARBA" id="ARBA00012720"/>
    </source>
</evidence>
<keyword evidence="25" id="KW-0378">Hydrolase</keyword>
<evidence type="ECO:0000256" key="18">
    <source>
        <dbReference type="ARBA" id="ARBA00044632"/>
    </source>
</evidence>
<comment type="cofactor">
    <cofactor evidence="1">
        <name>Mg(2+)</name>
        <dbReference type="ChEBI" id="CHEBI:18420"/>
    </cofactor>
</comment>
<dbReference type="RefSeq" id="WP_353948104.1">
    <property type="nucleotide sequence ID" value="NZ_CP159510.1"/>
</dbReference>
<dbReference type="InterPro" id="IPR003583">
    <property type="entry name" value="Hlx-hairpin-Hlx_DNA-bd_motif"/>
</dbReference>
<dbReference type="CDD" id="cd07436">
    <property type="entry name" value="PHP_PolX"/>
    <property type="match status" value="1"/>
</dbReference>
<evidence type="ECO:0000256" key="9">
    <source>
        <dbReference type="ARBA" id="ARBA00022695"/>
    </source>
</evidence>
<evidence type="ECO:0000256" key="1">
    <source>
        <dbReference type="ARBA" id="ARBA00001946"/>
    </source>
</evidence>
<keyword evidence="13" id="KW-0239">DNA-directed DNA polymerase</keyword>
<name>A0AAU8IF02_9BACL</name>
<comment type="function">
    <text evidence="20">Repair polymerase that plays a key role in base-excision repair. During this process, the damaged base is excised by specific DNA glycosylases, the DNA backbone is nicked at the abasic site by an apurinic/apyrimidic (AP) endonuclease, and POLB removes 5'-deoxyribose-phosphate from the preincised AP site acting as a 5'-deoxyribose-phosphate lyase (5'-dRP lyase); through its DNA polymerase activity, it adds one nucleotide to the 3' end of the arising single-nucleotide gap. Conducts 'gap-filling' DNA synthesis in a stepwise distributive fashion rather than in a processive fashion as for other DNA polymerases. It is also able to cleave sugar-phosphate bonds 3' to an intact AP site, acting as an AP lyase.</text>
</comment>
<evidence type="ECO:0000256" key="10">
    <source>
        <dbReference type="ARBA" id="ARBA00022705"/>
    </source>
</evidence>
<dbReference type="InterPro" id="IPR010996">
    <property type="entry name" value="HHH_MUS81"/>
</dbReference>
<proteinExistence type="predicted"/>
<dbReference type="GO" id="GO:0003887">
    <property type="term" value="F:DNA-directed DNA polymerase activity"/>
    <property type="evidence" value="ECO:0007669"/>
    <property type="project" value="UniProtKB-KW"/>
</dbReference>
<evidence type="ECO:0000259" key="24">
    <source>
        <dbReference type="SMART" id="SM00483"/>
    </source>
</evidence>
<reference evidence="25" key="1">
    <citation type="submission" date="2024-06" db="EMBL/GenBank/DDBJ databases">
        <authorList>
            <person name="Fan A."/>
            <person name="Zhang F.Y."/>
            <person name="Zhang L."/>
        </authorList>
    </citation>
    <scope>NUCLEOTIDE SEQUENCE</scope>
    <source>
        <strain evidence="25">Y61</strain>
    </source>
</reference>
<evidence type="ECO:0000256" key="8">
    <source>
        <dbReference type="ARBA" id="ARBA00022679"/>
    </source>
</evidence>
<evidence type="ECO:0000256" key="11">
    <source>
        <dbReference type="ARBA" id="ARBA00022763"/>
    </source>
</evidence>
<dbReference type="PRINTS" id="PR00870">
    <property type="entry name" value="DNAPOLXBETA"/>
</dbReference>
<evidence type="ECO:0000256" key="17">
    <source>
        <dbReference type="ARBA" id="ARBA00035726"/>
    </source>
</evidence>
<dbReference type="Gene3D" id="1.10.150.20">
    <property type="entry name" value="5' to 3' exonuclease, C-terminal subdomain"/>
    <property type="match status" value="1"/>
</dbReference>
<dbReference type="SUPFAM" id="SSF81301">
    <property type="entry name" value="Nucleotidyltransferase"/>
    <property type="match status" value="1"/>
</dbReference>
<dbReference type="Pfam" id="PF14791">
    <property type="entry name" value="DNA_pol_B_thumb"/>
    <property type="match status" value="1"/>
</dbReference>
<dbReference type="NCBIfam" id="NF006375">
    <property type="entry name" value="PRK08609.1"/>
    <property type="match status" value="1"/>
</dbReference>
<evidence type="ECO:0000256" key="5">
    <source>
        <dbReference type="ARBA" id="ARBA00020020"/>
    </source>
</evidence>
<accession>A0AAU8IF02</accession>
<evidence type="ECO:0000256" key="7">
    <source>
        <dbReference type="ARBA" id="ARBA00022634"/>
    </source>
</evidence>
<evidence type="ECO:0000256" key="21">
    <source>
        <dbReference type="ARBA" id="ARBA00049244"/>
    </source>
</evidence>
<dbReference type="InterPro" id="IPR003141">
    <property type="entry name" value="Pol/His_phosphatase_N"/>
</dbReference>
<evidence type="ECO:0000256" key="16">
    <source>
        <dbReference type="ARBA" id="ARBA00035717"/>
    </source>
</evidence>
<dbReference type="GO" id="GO:0140078">
    <property type="term" value="F:class I DNA-(apurinic or apyrimidinic site) endonuclease activity"/>
    <property type="evidence" value="ECO:0007669"/>
    <property type="project" value="UniProtKB-EC"/>
</dbReference>
<dbReference type="SMART" id="SM00278">
    <property type="entry name" value="HhH1"/>
    <property type="match status" value="3"/>
</dbReference>
<keyword evidence="7" id="KW-0237">DNA synthesis</keyword>
<evidence type="ECO:0000256" key="20">
    <source>
        <dbReference type="ARBA" id="ARBA00045548"/>
    </source>
</evidence>
<dbReference type="PIRSF" id="PIRSF005047">
    <property type="entry name" value="UCP005047_YshC"/>
    <property type="match status" value="1"/>
</dbReference>
<keyword evidence="14" id="KW-0915">Sodium</keyword>
<keyword evidence="25" id="KW-0540">Nuclease</keyword>
<protein>
    <recommendedName>
        <fullName evidence="5">DNA polymerase beta</fullName>
        <ecNumber evidence="3">2.7.7.7</ecNumber>
        <ecNumber evidence="4">4.2.99.18</ecNumber>
    </recommendedName>
    <alternativeName>
        <fullName evidence="16">5'-deoxyribose-phosphate lyase</fullName>
    </alternativeName>
    <alternativeName>
        <fullName evidence="17">AP lyase</fullName>
    </alternativeName>
</protein>
<dbReference type="Gene3D" id="3.30.210.10">
    <property type="entry name" value="DNA polymerase, thumb domain"/>
    <property type="match status" value="1"/>
</dbReference>
<dbReference type="Gene3D" id="3.30.460.10">
    <property type="entry name" value="Beta Polymerase, domain 2"/>
    <property type="match status" value="1"/>
</dbReference>
<dbReference type="PANTHER" id="PTHR36928">
    <property type="entry name" value="PHOSPHATASE YCDX-RELATED"/>
    <property type="match status" value="1"/>
</dbReference>
<evidence type="ECO:0000256" key="14">
    <source>
        <dbReference type="ARBA" id="ARBA00023053"/>
    </source>
</evidence>
<dbReference type="InterPro" id="IPR043519">
    <property type="entry name" value="NT_sf"/>
</dbReference>
<feature type="domain" description="Helix-hairpin-helix DNA-binding motif class 1" evidence="22">
    <location>
        <begin position="123"/>
        <end position="142"/>
    </location>
</feature>
<dbReference type="EC" id="2.7.7.7" evidence="3"/>
<dbReference type="GO" id="GO:0004527">
    <property type="term" value="F:exonuclease activity"/>
    <property type="evidence" value="ECO:0007669"/>
    <property type="project" value="UniProtKB-KW"/>
</dbReference>
<dbReference type="Gene3D" id="1.10.150.110">
    <property type="entry name" value="DNA polymerase beta, N-terminal domain-like"/>
    <property type="match status" value="1"/>
</dbReference>
<keyword evidence="11" id="KW-0227">DNA damage</keyword>
<dbReference type="SMART" id="SM00483">
    <property type="entry name" value="POLXc"/>
    <property type="match status" value="1"/>
</dbReference>
<dbReference type="SUPFAM" id="SSF158702">
    <property type="entry name" value="Sec63 N-terminal domain-like"/>
    <property type="match status" value="1"/>
</dbReference>
<evidence type="ECO:0000256" key="12">
    <source>
        <dbReference type="ARBA" id="ARBA00022843"/>
    </source>
</evidence>
<dbReference type="GO" id="GO:0005829">
    <property type="term" value="C:cytosol"/>
    <property type="evidence" value="ECO:0007669"/>
    <property type="project" value="TreeGrafter"/>
</dbReference>
<feature type="domain" description="DNA-directed DNA polymerase X" evidence="24">
    <location>
        <begin position="1"/>
        <end position="313"/>
    </location>
</feature>
<keyword evidence="12" id="KW-0832">Ubl conjugation</keyword>
<feature type="domain" description="Polymerase/histidinol phosphatase N-terminal" evidence="23">
    <location>
        <begin position="336"/>
        <end position="415"/>
    </location>
</feature>
<dbReference type="Pfam" id="PF02811">
    <property type="entry name" value="PHP"/>
    <property type="match status" value="1"/>
</dbReference>
<feature type="domain" description="Helix-hairpin-helix DNA-binding motif class 1" evidence="22">
    <location>
        <begin position="88"/>
        <end position="107"/>
    </location>
</feature>
<dbReference type="SUPFAM" id="SSF47802">
    <property type="entry name" value="DNA polymerase beta, N-terminal domain-like"/>
    <property type="match status" value="1"/>
</dbReference>
<dbReference type="AlphaFoldDB" id="A0AAU8IF02"/>
<keyword evidence="6" id="KW-0488">Methylation</keyword>
<dbReference type="EMBL" id="CP159510">
    <property type="protein sequence ID" value="XCJ16680.1"/>
    <property type="molecule type" value="Genomic_DNA"/>
</dbReference>
<dbReference type="Gene3D" id="3.20.20.140">
    <property type="entry name" value="Metal-dependent hydrolases"/>
    <property type="match status" value="1"/>
</dbReference>
<keyword evidence="10" id="KW-0235">DNA replication</keyword>
<dbReference type="GO" id="GO:0003677">
    <property type="term" value="F:DNA binding"/>
    <property type="evidence" value="ECO:0007669"/>
    <property type="project" value="InterPro"/>
</dbReference>
<comment type="catalytic activity">
    <reaction evidence="21">
        <text>DNA(n) + a 2'-deoxyribonucleoside 5'-triphosphate = DNA(n+1) + diphosphate</text>
        <dbReference type="Rhea" id="RHEA:22508"/>
        <dbReference type="Rhea" id="RHEA-COMP:17339"/>
        <dbReference type="Rhea" id="RHEA-COMP:17340"/>
        <dbReference type="ChEBI" id="CHEBI:33019"/>
        <dbReference type="ChEBI" id="CHEBI:61560"/>
        <dbReference type="ChEBI" id="CHEBI:173112"/>
        <dbReference type="EC" id="2.7.7.7"/>
    </reaction>
</comment>
<comment type="catalytic activity">
    <reaction evidence="19">
        <text>a 5'-end 2'-deoxyribose-2'-deoxyribonucleotide-DNA = (2E,4S)-4-hydroxypenten-2-al-5-phosphate + a 5'-end 5'-phospho-2'-deoxyribonucleoside-DNA + H(+)</text>
        <dbReference type="Rhea" id="RHEA:76255"/>
        <dbReference type="Rhea" id="RHEA-COMP:13180"/>
        <dbReference type="Rhea" id="RHEA-COMP:18657"/>
        <dbReference type="ChEBI" id="CHEBI:15378"/>
        <dbReference type="ChEBI" id="CHEBI:136412"/>
        <dbReference type="ChEBI" id="CHEBI:195194"/>
        <dbReference type="ChEBI" id="CHEBI:195195"/>
    </reaction>
</comment>
<dbReference type="InterPro" id="IPR037160">
    <property type="entry name" value="DNA_Pol_thumb_sf"/>
</dbReference>
<dbReference type="InterPro" id="IPR022311">
    <property type="entry name" value="PolX-like"/>
</dbReference>
<dbReference type="GO" id="GO:0042578">
    <property type="term" value="F:phosphoric ester hydrolase activity"/>
    <property type="evidence" value="ECO:0007669"/>
    <property type="project" value="TreeGrafter"/>
</dbReference>
<keyword evidence="9" id="KW-0548">Nucleotidyltransferase</keyword>
<evidence type="ECO:0000256" key="15">
    <source>
        <dbReference type="ARBA" id="ARBA00023204"/>
    </source>
</evidence>
<dbReference type="PANTHER" id="PTHR36928:SF1">
    <property type="entry name" value="PHOSPHATASE YCDX-RELATED"/>
    <property type="match status" value="1"/>
</dbReference>
<evidence type="ECO:0000256" key="19">
    <source>
        <dbReference type="ARBA" id="ARBA00044678"/>
    </source>
</evidence>
<dbReference type="SMART" id="SM00481">
    <property type="entry name" value="POLIIIAc"/>
    <property type="match status" value="1"/>
</dbReference>
<evidence type="ECO:0000256" key="2">
    <source>
        <dbReference type="ARBA" id="ARBA00004496"/>
    </source>
</evidence>
<keyword evidence="25" id="KW-0269">Exonuclease</keyword>
<dbReference type="InterPro" id="IPR002054">
    <property type="entry name" value="DNA-dir_DNA_pol_X"/>
</dbReference>
<dbReference type="InterPro" id="IPR047967">
    <property type="entry name" value="PolX_PHP"/>
</dbReference>
<evidence type="ECO:0000259" key="23">
    <source>
        <dbReference type="SMART" id="SM00481"/>
    </source>
</evidence>
<evidence type="ECO:0000256" key="6">
    <source>
        <dbReference type="ARBA" id="ARBA00022481"/>
    </source>
</evidence>
<sequence length="556" mass="61846">MNKKQLIDQLDRMALYMEIQGENPFKIAAYRQAGQALETDQRSLSGIDDFSKIKGIGVAIAQVIEELVATGKSARLQTLQEETPPGLLELVAIPGLGGKKIGKLYRELGVTGPIELRKACESGQVRALAGFGEKTERKLLKAMNDINQRPDVLPISYMAGLAEQIDEVLTQVEEISRFSCAGSLRRAKEYMKDLDFVLETETPDQAADHVLDALPVHDVVGRGEAKMTVTLEDRYHTSVDFRFASPAAYITTLNHFTGSREHNILMRHLAKERDERISEYGVKTDNGKIRTFSSEADFYGHFGLYEIPPEVREGTEEVERAGQAPLGLLKLSDIKGDLHMHSAWSDGSYTIQEMAEAMRAKGYAYACLTDHSKSLRVASGLSEYRLLKQQEEVARVNALFNDFTLFSGTEMDILPDGTLDFSDELLKQLDFVIASIHTAFSQSTDQIMKRMEAACNNPYVRLIAHPTGRLLGKRPGYAADVDRLIDMAAETGTVLELNSNRRRLDLSAKWVRKAQAAGVRIAIDTDSHSKKMMDDMALGVSTAVRGWIRRKQSSIP</sequence>
<dbReference type="CDD" id="cd00141">
    <property type="entry name" value="NT_POLXc"/>
    <property type="match status" value="1"/>
</dbReference>